<gene>
    <name evidence="2" type="ORF">MERR_LOCUS13151</name>
</gene>
<feature type="region of interest" description="Disordered" evidence="1">
    <location>
        <begin position="336"/>
        <end position="422"/>
    </location>
</feature>
<evidence type="ECO:0008006" key="4">
    <source>
        <dbReference type="Google" id="ProtNLM"/>
    </source>
</evidence>
<feature type="compositionally biased region" description="Acidic residues" evidence="1">
    <location>
        <begin position="378"/>
        <end position="390"/>
    </location>
</feature>
<dbReference type="EMBL" id="CACVBM020001046">
    <property type="protein sequence ID" value="CAA7025916.1"/>
    <property type="molecule type" value="Genomic_DNA"/>
</dbReference>
<dbReference type="OrthoDB" id="303107at2759"/>
<accession>A0A6D2I7U8</accession>
<evidence type="ECO:0000313" key="3">
    <source>
        <dbReference type="Proteomes" id="UP000467841"/>
    </source>
</evidence>
<dbReference type="GO" id="GO:0006355">
    <property type="term" value="P:regulation of DNA-templated transcription"/>
    <property type="evidence" value="ECO:0007669"/>
    <property type="project" value="InterPro"/>
</dbReference>
<dbReference type="Proteomes" id="UP000467841">
    <property type="component" value="Unassembled WGS sequence"/>
</dbReference>
<dbReference type="GO" id="GO:0031213">
    <property type="term" value="C:RSF complex"/>
    <property type="evidence" value="ECO:0007669"/>
    <property type="project" value="InterPro"/>
</dbReference>
<evidence type="ECO:0000313" key="2">
    <source>
        <dbReference type="EMBL" id="CAA7025916.1"/>
    </source>
</evidence>
<organism evidence="2 3">
    <name type="scientific">Microthlaspi erraticum</name>
    <dbReference type="NCBI Taxonomy" id="1685480"/>
    <lineage>
        <taxon>Eukaryota</taxon>
        <taxon>Viridiplantae</taxon>
        <taxon>Streptophyta</taxon>
        <taxon>Embryophyta</taxon>
        <taxon>Tracheophyta</taxon>
        <taxon>Spermatophyta</taxon>
        <taxon>Magnoliopsida</taxon>
        <taxon>eudicotyledons</taxon>
        <taxon>Gunneridae</taxon>
        <taxon>Pentapetalae</taxon>
        <taxon>rosids</taxon>
        <taxon>malvids</taxon>
        <taxon>Brassicales</taxon>
        <taxon>Brassicaceae</taxon>
        <taxon>Coluteocarpeae</taxon>
        <taxon>Microthlaspi</taxon>
    </lineage>
</organism>
<evidence type="ECO:0000256" key="1">
    <source>
        <dbReference type="SAM" id="MobiDB-lite"/>
    </source>
</evidence>
<dbReference type="AlphaFoldDB" id="A0A6D2I7U8"/>
<sequence>MVTLRQRTTVATATAEPEPALKEAGIGDDLIILEDDSSPDSAVKHLRGRWELASVLNFLNVFSPILSDKLKLKAEEIETGLIECNTKNAQLHIALLKGIPPVHKLLDDGDAWITLLCKKLAPYWSWIAQGEIPVTANKGEEVSEYKGLDPVDRLRFLKALCELRVDQGDARTHIQENAKEGAWDSSFRKRKLGGDGKKTAYWFDGNDIQGYRLYREVTEISKNAKARKNESSDVSNVSWETEATNLDQFQRAARELTSNKASSLAAIGQMIETDAIPVVEKYHKKIEKAIKRKMKQERVFSVNFSRPIRTTRSCRNRVPASYTFEEYDKMISEAVEETEEIDQGDEEGMVQHSPPLGSNDSSEGNNVKSTEYVAIAEEVPESGNDDEKENENEKSKVESEGKMEFSAKNRLRQRVTRNSALC</sequence>
<feature type="compositionally biased region" description="Polar residues" evidence="1">
    <location>
        <begin position="356"/>
        <end position="369"/>
    </location>
</feature>
<dbReference type="PANTHER" id="PTHR14296:SF12">
    <property type="entry name" value="DDT DOMAIN-CONTAINING PROTEIN DDR4 ISOFORM X1"/>
    <property type="match status" value="1"/>
</dbReference>
<proteinExistence type="predicted"/>
<protein>
    <recommendedName>
        <fullName evidence="4">WHIM1 domain-containing protein</fullName>
    </recommendedName>
</protein>
<comment type="caution">
    <text evidence="2">The sequence shown here is derived from an EMBL/GenBank/DDBJ whole genome shotgun (WGS) entry which is preliminary data.</text>
</comment>
<dbReference type="PANTHER" id="PTHR14296">
    <property type="entry name" value="REMODELING AND SPACING FACTOR 1"/>
    <property type="match status" value="1"/>
</dbReference>
<feature type="compositionally biased region" description="Acidic residues" evidence="1">
    <location>
        <begin position="336"/>
        <end position="348"/>
    </location>
</feature>
<reference evidence="2" key="1">
    <citation type="submission" date="2020-01" db="EMBL/GenBank/DDBJ databases">
        <authorList>
            <person name="Mishra B."/>
        </authorList>
    </citation>
    <scope>NUCLEOTIDE SEQUENCE [LARGE SCALE GENOMIC DNA]</scope>
</reference>
<keyword evidence="3" id="KW-1185">Reference proteome</keyword>
<feature type="compositionally biased region" description="Basic and acidic residues" evidence="1">
    <location>
        <begin position="391"/>
        <end position="407"/>
    </location>
</feature>
<dbReference type="InterPro" id="IPR028938">
    <property type="entry name" value="Rsf1-like"/>
</dbReference>
<name>A0A6D2I7U8_9BRAS</name>